<reference evidence="2" key="1">
    <citation type="journal article" date="2019" name="Sci. Rep.">
        <title>Draft genome of Tanacetum cinerariifolium, the natural source of mosquito coil.</title>
        <authorList>
            <person name="Yamashiro T."/>
            <person name="Shiraishi A."/>
            <person name="Satake H."/>
            <person name="Nakayama K."/>
        </authorList>
    </citation>
    <scope>NUCLEOTIDE SEQUENCE</scope>
</reference>
<proteinExistence type="predicted"/>
<dbReference type="AlphaFoldDB" id="A0A6L2MJH7"/>
<sequence length="640" mass="71783">MGNKGLLFVITAKGKDTSQANGQILHEEELAFLADKGITKGQATQTVITHNAAYQADDLDAYEFGCDELNTAKVSLMANLSHYGSDVLTESSVVNHSETEITNDSNAILYSQYVHETQQAAVQNSNSSAQQAEQAFWSYNSMNSLEPNPSCTPIKVEVPKELPKENGLIIAALKDELRKLKGKALVDSVVTTHTIAPEMLKINVEPIAPRLLNNRTAHSDYLRLTQEQTTILRKVVKQHSKLNANFKLICVKCSGCMLYDNHDLCVLNVINDVNARVKSKYVKKTSKRKVWKPTGKQNGIVKRCNRTLIEAACTMLVYTKALLFLWAEAVATACYNQNRSIIRLRHEPALHEMTHTTISLGLVSNPSSSTPFVPTSEINLDLLFQPMFDKLINPSPSVDLPAPKVIASIAEVVALEPAALTGSPSSTTVNQDAPSPIEPTTYKHALTQACWIKAMQEELNEFKRLEAWELIPHPDKVMVIILKWIYKVKLDELGGILKNMARLVARGYHVKMAFLNGILRDEVYISQPDGFVDKDNLNHVYKLKKALYGLKQAPRACAIALCCNNVQHSRSKHIDIRFHFIKDQFENRLVELYFVNTEYQLANIFTKALSRERIEFLINKLGMRSFTLETLKQFADEAEE</sequence>
<evidence type="ECO:0000259" key="1">
    <source>
        <dbReference type="Pfam" id="PF07727"/>
    </source>
</evidence>
<evidence type="ECO:0000313" key="2">
    <source>
        <dbReference type="EMBL" id="GEU74126.1"/>
    </source>
</evidence>
<name>A0A6L2MJH7_TANCI</name>
<dbReference type="EMBL" id="BKCJ010006825">
    <property type="protein sequence ID" value="GEU74126.1"/>
    <property type="molecule type" value="Genomic_DNA"/>
</dbReference>
<dbReference type="CDD" id="cd09272">
    <property type="entry name" value="RNase_HI_RT_Ty1"/>
    <property type="match status" value="1"/>
</dbReference>
<accession>A0A6L2MJH7</accession>
<feature type="domain" description="Reverse transcriptase Ty1/copia-type" evidence="1">
    <location>
        <begin position="510"/>
        <end position="591"/>
    </location>
</feature>
<dbReference type="Pfam" id="PF07727">
    <property type="entry name" value="RVT_2"/>
    <property type="match status" value="1"/>
</dbReference>
<gene>
    <name evidence="2" type="ORF">Tci_046104</name>
</gene>
<dbReference type="SUPFAM" id="SSF53098">
    <property type="entry name" value="Ribonuclease H-like"/>
    <property type="match status" value="1"/>
</dbReference>
<organism evidence="2">
    <name type="scientific">Tanacetum cinerariifolium</name>
    <name type="common">Dalmatian daisy</name>
    <name type="synonym">Chrysanthemum cinerariifolium</name>
    <dbReference type="NCBI Taxonomy" id="118510"/>
    <lineage>
        <taxon>Eukaryota</taxon>
        <taxon>Viridiplantae</taxon>
        <taxon>Streptophyta</taxon>
        <taxon>Embryophyta</taxon>
        <taxon>Tracheophyta</taxon>
        <taxon>Spermatophyta</taxon>
        <taxon>Magnoliopsida</taxon>
        <taxon>eudicotyledons</taxon>
        <taxon>Gunneridae</taxon>
        <taxon>Pentapetalae</taxon>
        <taxon>asterids</taxon>
        <taxon>campanulids</taxon>
        <taxon>Asterales</taxon>
        <taxon>Asteraceae</taxon>
        <taxon>Asteroideae</taxon>
        <taxon>Anthemideae</taxon>
        <taxon>Anthemidinae</taxon>
        <taxon>Tanacetum</taxon>
    </lineage>
</organism>
<dbReference type="InterPro" id="IPR013103">
    <property type="entry name" value="RVT_2"/>
</dbReference>
<dbReference type="InterPro" id="IPR012337">
    <property type="entry name" value="RNaseH-like_sf"/>
</dbReference>
<protein>
    <recommendedName>
        <fullName evidence="1">Reverse transcriptase Ty1/copia-type domain-containing protein</fullName>
    </recommendedName>
</protein>
<comment type="caution">
    <text evidence="2">The sequence shown here is derived from an EMBL/GenBank/DDBJ whole genome shotgun (WGS) entry which is preliminary data.</text>
</comment>